<protein>
    <recommendedName>
        <fullName evidence="4">Lipoprotein</fullName>
    </recommendedName>
</protein>
<dbReference type="PROSITE" id="PS51257">
    <property type="entry name" value="PROKAR_LIPOPROTEIN"/>
    <property type="match status" value="1"/>
</dbReference>
<name>A0A143FJ95_9CAUD</name>
<evidence type="ECO:0000313" key="2">
    <source>
        <dbReference type="EMBL" id="AMW61791.1"/>
    </source>
</evidence>
<feature type="transmembrane region" description="Helical" evidence="1">
    <location>
        <begin position="31"/>
        <end position="48"/>
    </location>
</feature>
<reference evidence="2 3" key="1">
    <citation type="submission" date="2016-02" db="EMBL/GenBank/DDBJ databases">
        <authorList>
            <person name="Wen L."/>
            <person name="He K."/>
            <person name="Yang H."/>
        </authorList>
    </citation>
    <scope>NUCLEOTIDE SEQUENCE [LARGE SCALE GENOMIC DNA]</scope>
</reference>
<accession>A0A143FJ95</accession>
<dbReference type="Proteomes" id="UP000225538">
    <property type="component" value="Segment"/>
</dbReference>
<sequence length="58" mass="6439">MRNIAYLTCFGIATISCFQMIQNINVSEDKAFGYGGLWILFILLGSFVKTSGKKKGDK</sequence>
<evidence type="ECO:0008006" key="4">
    <source>
        <dbReference type="Google" id="ProtNLM"/>
    </source>
</evidence>
<feature type="transmembrane region" description="Helical" evidence="1">
    <location>
        <begin position="5"/>
        <end position="25"/>
    </location>
</feature>
<keyword evidence="1" id="KW-0472">Membrane</keyword>
<keyword evidence="1" id="KW-0812">Transmembrane</keyword>
<evidence type="ECO:0000313" key="3">
    <source>
        <dbReference type="Proteomes" id="UP000225538"/>
    </source>
</evidence>
<organism evidence="2 3">
    <name type="scientific">Bacillus phage Vinny</name>
    <dbReference type="NCBI Taxonomy" id="1805955"/>
    <lineage>
        <taxon>Viruses</taxon>
        <taxon>Duplodnaviria</taxon>
        <taxon>Heunggongvirae</taxon>
        <taxon>Uroviricota</taxon>
        <taxon>Caudoviricetes</taxon>
        <taxon>Herelleviridae</taxon>
        <taxon>Bastillevirinae</taxon>
        <taxon>Bastillevirus</taxon>
        <taxon>Bastillevirus evoli</taxon>
    </lineage>
</organism>
<dbReference type="EMBL" id="KU737346">
    <property type="protein sequence ID" value="AMW61791.1"/>
    <property type="molecule type" value="Genomic_DNA"/>
</dbReference>
<proteinExistence type="predicted"/>
<evidence type="ECO:0000256" key="1">
    <source>
        <dbReference type="SAM" id="Phobius"/>
    </source>
</evidence>
<gene>
    <name evidence="2" type="ORF">DNAM5_40</name>
</gene>
<keyword evidence="1" id="KW-1133">Transmembrane helix</keyword>